<dbReference type="InterPro" id="IPR000089">
    <property type="entry name" value="Biotin_lipoyl"/>
</dbReference>
<dbReference type="OrthoDB" id="9796712at2"/>
<dbReference type="PANTHER" id="PTHR11715">
    <property type="entry name" value="GLYCINE CLEAVAGE SYSTEM H PROTEIN"/>
    <property type="match status" value="1"/>
</dbReference>
<evidence type="ECO:0000256" key="1">
    <source>
        <dbReference type="ARBA" id="ARBA00009249"/>
    </source>
</evidence>
<comment type="similarity">
    <text evidence="1 3">Belongs to the GcvH family.</text>
</comment>
<dbReference type="InterPro" id="IPR011053">
    <property type="entry name" value="Single_hybrid_motif"/>
</dbReference>
<evidence type="ECO:0000256" key="2">
    <source>
        <dbReference type="ARBA" id="ARBA00022823"/>
    </source>
</evidence>
<dbReference type="GO" id="GO:0019464">
    <property type="term" value="P:glycine decarboxylation via glycine cleavage system"/>
    <property type="evidence" value="ECO:0007669"/>
    <property type="project" value="UniProtKB-UniRule"/>
</dbReference>
<dbReference type="GO" id="GO:0009249">
    <property type="term" value="P:protein lipoylation"/>
    <property type="evidence" value="ECO:0007669"/>
    <property type="project" value="TreeGrafter"/>
</dbReference>
<comment type="cofactor">
    <cofactor evidence="3">
        <name>(R)-lipoate</name>
        <dbReference type="ChEBI" id="CHEBI:83088"/>
    </cofactor>
    <text evidence="3">Binds 1 lipoyl cofactor covalently.</text>
</comment>
<dbReference type="CDD" id="cd06848">
    <property type="entry name" value="GCS_H"/>
    <property type="match status" value="1"/>
</dbReference>
<evidence type="ECO:0000313" key="7">
    <source>
        <dbReference type="Proteomes" id="UP000317940"/>
    </source>
</evidence>
<dbReference type="Pfam" id="PF01597">
    <property type="entry name" value="GCV_H"/>
    <property type="match status" value="1"/>
</dbReference>
<evidence type="ECO:0000256" key="4">
    <source>
        <dbReference type="PIRSR" id="PIRSR617453-50"/>
    </source>
</evidence>
<evidence type="ECO:0000259" key="5">
    <source>
        <dbReference type="PROSITE" id="PS50968"/>
    </source>
</evidence>
<comment type="caution">
    <text evidence="6">The sequence shown here is derived from an EMBL/GenBank/DDBJ whole genome shotgun (WGS) entry which is preliminary data.</text>
</comment>
<dbReference type="GO" id="GO:0005829">
    <property type="term" value="C:cytosol"/>
    <property type="evidence" value="ECO:0007669"/>
    <property type="project" value="TreeGrafter"/>
</dbReference>
<dbReference type="HAMAP" id="MF_00272">
    <property type="entry name" value="GcvH"/>
    <property type="match status" value="1"/>
</dbReference>
<dbReference type="PROSITE" id="PS00189">
    <property type="entry name" value="LIPOYL"/>
    <property type="match status" value="1"/>
</dbReference>
<comment type="subunit">
    <text evidence="3">The glycine cleavage system is composed of four proteins: P, T, L and H.</text>
</comment>
<dbReference type="InterPro" id="IPR033753">
    <property type="entry name" value="GCV_H/Fam206"/>
</dbReference>
<dbReference type="AlphaFoldDB" id="A0A561UN42"/>
<evidence type="ECO:0000313" key="6">
    <source>
        <dbReference type="EMBL" id="TWG00772.1"/>
    </source>
</evidence>
<feature type="modified residue" description="N6-lipoyllysine" evidence="3 4">
    <location>
        <position position="63"/>
    </location>
</feature>
<dbReference type="NCBIfam" id="TIGR00527">
    <property type="entry name" value="gcvH"/>
    <property type="match status" value="1"/>
</dbReference>
<organism evidence="6 7">
    <name type="scientific">Kitasatospora viridis</name>
    <dbReference type="NCBI Taxonomy" id="281105"/>
    <lineage>
        <taxon>Bacteria</taxon>
        <taxon>Bacillati</taxon>
        <taxon>Actinomycetota</taxon>
        <taxon>Actinomycetes</taxon>
        <taxon>Kitasatosporales</taxon>
        <taxon>Streptomycetaceae</taxon>
        <taxon>Kitasatospora</taxon>
    </lineage>
</organism>
<dbReference type="InterPro" id="IPR017453">
    <property type="entry name" value="GCV_H_sub"/>
</dbReference>
<dbReference type="PROSITE" id="PS50968">
    <property type="entry name" value="BIOTINYL_LIPOYL"/>
    <property type="match status" value="1"/>
</dbReference>
<keyword evidence="2 3" id="KW-0450">Lipoyl</keyword>
<keyword evidence="7" id="KW-1185">Reference proteome</keyword>
<dbReference type="InterPro" id="IPR003016">
    <property type="entry name" value="2-oxoA_DH_lipoyl-BS"/>
</dbReference>
<dbReference type="SUPFAM" id="SSF51230">
    <property type="entry name" value="Single hybrid motif"/>
    <property type="match status" value="1"/>
</dbReference>
<dbReference type="RefSeq" id="WP_145906819.1">
    <property type="nucleotide sequence ID" value="NZ_BAAAMZ010000003.1"/>
</dbReference>
<dbReference type="PANTHER" id="PTHR11715:SF3">
    <property type="entry name" value="GLYCINE CLEAVAGE SYSTEM H PROTEIN-RELATED"/>
    <property type="match status" value="1"/>
</dbReference>
<sequence length="127" mass="13906">MAYPKDYKYTKEHEWVSVQGKKAKVGVTEYAARQLGDVVFVELPNVGSALDTGQSISAIESVKAASELYSPVSGKVSAVNEELNDEPELINDDAHSAWIVEIELKDPKQLDSLLTAAQYEAYISEEG</sequence>
<feature type="domain" description="Lipoyl-binding" evidence="5">
    <location>
        <begin position="22"/>
        <end position="103"/>
    </location>
</feature>
<name>A0A561UN42_9ACTN</name>
<dbReference type="InterPro" id="IPR002930">
    <property type="entry name" value="GCV_H"/>
</dbReference>
<dbReference type="EMBL" id="VIWT01000001">
    <property type="protein sequence ID" value="TWG00772.1"/>
    <property type="molecule type" value="Genomic_DNA"/>
</dbReference>
<gene>
    <name evidence="3" type="primary">gcvH</name>
    <name evidence="6" type="ORF">FHX73_114652</name>
</gene>
<proteinExistence type="inferred from homology"/>
<comment type="function">
    <text evidence="3">The glycine cleavage system catalyzes the degradation of glycine. The H protein shuttles the methylamine group of glycine from the P protein to the T protein.</text>
</comment>
<evidence type="ECO:0000256" key="3">
    <source>
        <dbReference type="HAMAP-Rule" id="MF_00272"/>
    </source>
</evidence>
<dbReference type="NCBIfam" id="NF002270">
    <property type="entry name" value="PRK01202.1"/>
    <property type="match status" value="1"/>
</dbReference>
<reference evidence="6 7" key="1">
    <citation type="submission" date="2019-06" db="EMBL/GenBank/DDBJ databases">
        <title>Sequencing the genomes of 1000 actinobacteria strains.</title>
        <authorList>
            <person name="Klenk H.-P."/>
        </authorList>
    </citation>
    <scope>NUCLEOTIDE SEQUENCE [LARGE SCALE GENOMIC DNA]</scope>
    <source>
        <strain evidence="6 7">DSM 44826</strain>
    </source>
</reference>
<dbReference type="Gene3D" id="2.40.50.100">
    <property type="match status" value="1"/>
</dbReference>
<protein>
    <recommendedName>
        <fullName evidence="3">Glycine cleavage system H protein</fullName>
    </recommendedName>
</protein>
<dbReference type="GO" id="GO:0005960">
    <property type="term" value="C:glycine cleavage complex"/>
    <property type="evidence" value="ECO:0007669"/>
    <property type="project" value="InterPro"/>
</dbReference>
<accession>A0A561UN42</accession>
<dbReference type="Proteomes" id="UP000317940">
    <property type="component" value="Unassembled WGS sequence"/>
</dbReference>